<organism evidence="3 4">
    <name type="scientific">Kalanchoe fedtschenkoi</name>
    <name type="common">Lavender scallops</name>
    <name type="synonym">South American air plant</name>
    <dbReference type="NCBI Taxonomy" id="63787"/>
    <lineage>
        <taxon>Eukaryota</taxon>
        <taxon>Viridiplantae</taxon>
        <taxon>Streptophyta</taxon>
        <taxon>Embryophyta</taxon>
        <taxon>Tracheophyta</taxon>
        <taxon>Spermatophyta</taxon>
        <taxon>Magnoliopsida</taxon>
        <taxon>eudicotyledons</taxon>
        <taxon>Gunneridae</taxon>
        <taxon>Pentapetalae</taxon>
        <taxon>Saxifragales</taxon>
        <taxon>Crassulaceae</taxon>
        <taxon>Kalanchoe</taxon>
    </lineage>
</organism>
<reference evidence="3" key="1">
    <citation type="submission" date="2021-01" db="UniProtKB">
        <authorList>
            <consortium name="EnsemblPlants"/>
        </authorList>
    </citation>
    <scope>IDENTIFICATION</scope>
</reference>
<feature type="compositionally biased region" description="Polar residues" evidence="1">
    <location>
        <begin position="143"/>
        <end position="156"/>
    </location>
</feature>
<sequence>MKEITGNHADDEIYAMLKKCSMDNEAIHKLLFQDPFHEVKRKRDRKKEVKFSLPFLSVCNCGNQLKVQNSINKDPTSRRTPNIYGRGNRVDRTDHSPRHITHDTGGGRPALVKEEAKPKLADNTNSTTQERKIKADALIGSSVDVSSNDSTETTSGDALASDIMGTEVKSPVSRKIDQAWKSQQLHEADTIDKNSENAFGSSNVQSKPVSTSSNDSASSAVCVSASDPVLVPSDDALHQAVVGAIIREAGSQRSVDLTETKKCTASEVAHSLMQEPANPQGIHKSQANESQSSSSSLILSGSTGCRPSSNYSNRSQQADGSPKALPENAMEAALPLLNGR</sequence>
<proteinExistence type="predicted"/>
<evidence type="ECO:0000313" key="3">
    <source>
        <dbReference type="EnsemblPlants" id="Kaladp0045s0528.1.v1.1"/>
    </source>
</evidence>
<dbReference type="AlphaFoldDB" id="A0A7N0TU39"/>
<evidence type="ECO:0000256" key="1">
    <source>
        <dbReference type="SAM" id="MobiDB-lite"/>
    </source>
</evidence>
<protein>
    <recommendedName>
        <fullName evidence="2">GBF-interacting protein 1 N-terminal domain-containing protein</fullName>
    </recommendedName>
</protein>
<accession>A0A7N0TU39</accession>
<dbReference type="PANTHER" id="PTHR46775">
    <property type="entry name" value="FLOCCULATION PROTEIN (DUF1296)"/>
    <property type="match status" value="1"/>
</dbReference>
<feature type="compositionally biased region" description="Polar residues" evidence="1">
    <location>
        <begin position="196"/>
        <end position="208"/>
    </location>
</feature>
<dbReference type="GO" id="GO:0051082">
    <property type="term" value="F:unfolded protein binding"/>
    <property type="evidence" value="ECO:0007669"/>
    <property type="project" value="TreeGrafter"/>
</dbReference>
<dbReference type="EnsemblPlants" id="Kaladp0045s0528.1.v1.1">
    <property type="protein sequence ID" value="Kaladp0045s0528.1.v1.1"/>
    <property type="gene ID" value="Kaladp0045s0528.v1.1"/>
</dbReference>
<feature type="compositionally biased region" description="Polar residues" evidence="1">
    <location>
        <begin position="71"/>
        <end position="80"/>
    </location>
</feature>
<feature type="region of interest" description="Disordered" evidence="1">
    <location>
        <begin position="191"/>
        <end position="217"/>
    </location>
</feature>
<dbReference type="Pfam" id="PF06972">
    <property type="entry name" value="GIP1_N"/>
    <property type="match status" value="1"/>
</dbReference>
<evidence type="ECO:0000259" key="2">
    <source>
        <dbReference type="Pfam" id="PF06972"/>
    </source>
</evidence>
<feature type="compositionally biased region" description="Basic and acidic residues" evidence="1">
    <location>
        <begin position="88"/>
        <end position="102"/>
    </location>
</feature>
<dbReference type="OMA" id="PRHITHD"/>
<dbReference type="InterPro" id="IPR009719">
    <property type="entry name" value="GIP1_N"/>
</dbReference>
<feature type="region of interest" description="Disordered" evidence="1">
    <location>
        <begin position="275"/>
        <end position="340"/>
    </location>
</feature>
<dbReference type="Proteomes" id="UP000594263">
    <property type="component" value="Unplaced"/>
</dbReference>
<evidence type="ECO:0000313" key="4">
    <source>
        <dbReference type="Proteomes" id="UP000594263"/>
    </source>
</evidence>
<feature type="compositionally biased region" description="Low complexity" evidence="1">
    <location>
        <begin position="290"/>
        <end position="302"/>
    </location>
</feature>
<feature type="compositionally biased region" description="Polar residues" evidence="1">
    <location>
        <begin position="303"/>
        <end position="319"/>
    </location>
</feature>
<feature type="domain" description="GBF-interacting protein 1 N-terminal" evidence="2">
    <location>
        <begin position="1"/>
        <end position="48"/>
    </location>
</feature>
<dbReference type="Gramene" id="Kaladp0045s0528.1.v1.1">
    <property type="protein sequence ID" value="Kaladp0045s0528.1.v1.1"/>
    <property type="gene ID" value="Kaladp0045s0528.v1.1"/>
</dbReference>
<keyword evidence="4" id="KW-1185">Reference proteome</keyword>
<dbReference type="PANTHER" id="PTHR46775:SF1">
    <property type="entry name" value="FLOCCULATION PROTEIN (DUF1296)"/>
    <property type="match status" value="1"/>
</dbReference>
<feature type="region of interest" description="Disordered" evidence="1">
    <location>
        <begin position="71"/>
        <end position="165"/>
    </location>
</feature>
<feature type="compositionally biased region" description="Basic and acidic residues" evidence="1">
    <location>
        <begin position="111"/>
        <end position="120"/>
    </location>
</feature>
<name>A0A7N0TU39_KALFE</name>
<dbReference type="InterPro" id="IPR009060">
    <property type="entry name" value="UBA-like_sf"/>
</dbReference>
<dbReference type="SUPFAM" id="SSF46934">
    <property type="entry name" value="UBA-like"/>
    <property type="match status" value="1"/>
</dbReference>
<dbReference type="InterPro" id="IPR044277">
    <property type="entry name" value="GIP1"/>
</dbReference>